<accession>A0A0J8GR78</accession>
<dbReference type="RefSeq" id="WP_048692133.1">
    <property type="nucleotide sequence ID" value="NZ_KQ130489.1"/>
</dbReference>
<evidence type="ECO:0000313" key="1">
    <source>
        <dbReference type="EMBL" id="KMT65335.1"/>
    </source>
</evidence>
<gene>
    <name evidence="1" type="ORF">XM47_09910</name>
</gene>
<keyword evidence="2" id="KW-1185">Reference proteome</keyword>
<proteinExistence type="predicted"/>
<name>A0A0J8GR78_9ALTE</name>
<dbReference type="Proteomes" id="UP000037600">
    <property type="component" value="Unassembled WGS sequence"/>
</dbReference>
<comment type="caution">
    <text evidence="1">The sequence shown here is derived from an EMBL/GenBank/DDBJ whole genome shotgun (WGS) entry which is preliminary data.</text>
</comment>
<dbReference type="OrthoDB" id="6078963at2"/>
<reference evidence="1 2" key="1">
    <citation type="submission" date="2015-04" db="EMBL/GenBank/DDBJ databases">
        <title>Draft Genome Sequence of the Novel Agar-Digesting Marine Bacterium Q1.</title>
        <authorList>
            <person name="Li Y."/>
            <person name="Li D."/>
            <person name="Chen G."/>
            <person name="Du Z."/>
        </authorList>
    </citation>
    <scope>NUCLEOTIDE SEQUENCE [LARGE SCALE GENOMIC DNA]</scope>
    <source>
        <strain evidence="1 2">Q1</strain>
    </source>
</reference>
<protein>
    <recommendedName>
        <fullName evidence="3">Outer membrane protein beta-barrel domain-containing protein</fullName>
    </recommendedName>
</protein>
<dbReference type="EMBL" id="LAZL01000012">
    <property type="protein sequence ID" value="KMT65335.1"/>
    <property type="molecule type" value="Genomic_DNA"/>
</dbReference>
<sequence>MNYKLPSAICVVFAHFSCQSAESELLLAYHSQYISEARLVSNEAFRWLNLTSQIDKNYSLEISYGNSKETDEFSASAYYQTELNQFNLYAGLSHFQFFKDNENDNELIIGVEYQATDLFVPFIEAVYSLEANAWFIESGFNNQLLNLELLSLNTYVIASYDNGYADENYQGYNSSRIGAVMTYQMMDSLSVIFQYEKNWIGTHLKQADLTNQDWFGLSLGYQF</sequence>
<evidence type="ECO:0000313" key="2">
    <source>
        <dbReference type="Proteomes" id="UP000037600"/>
    </source>
</evidence>
<organism evidence="1 2">
    <name type="scientific">Catenovulum maritimum</name>
    <dbReference type="NCBI Taxonomy" id="1513271"/>
    <lineage>
        <taxon>Bacteria</taxon>
        <taxon>Pseudomonadati</taxon>
        <taxon>Pseudomonadota</taxon>
        <taxon>Gammaproteobacteria</taxon>
        <taxon>Alteromonadales</taxon>
        <taxon>Alteromonadaceae</taxon>
        <taxon>Catenovulum</taxon>
    </lineage>
</organism>
<dbReference type="AlphaFoldDB" id="A0A0J8GR78"/>
<evidence type="ECO:0008006" key="3">
    <source>
        <dbReference type="Google" id="ProtNLM"/>
    </source>
</evidence>